<dbReference type="Gene3D" id="3.40.50.80">
    <property type="entry name" value="Nucleotide-binding domain of ferredoxin-NADP reductase (FNR) module"/>
    <property type="match status" value="1"/>
</dbReference>
<keyword evidence="10" id="KW-0406">Ion transport</keyword>
<evidence type="ECO:0000313" key="16">
    <source>
        <dbReference type="EMBL" id="KAG2181880.1"/>
    </source>
</evidence>
<reference evidence="16" key="1">
    <citation type="submission" date="2020-12" db="EMBL/GenBank/DDBJ databases">
        <title>Metabolic potential, ecology and presence of endohyphal bacteria is reflected in genomic diversity of Mucoromycotina.</title>
        <authorList>
            <person name="Muszewska A."/>
            <person name="Okrasinska A."/>
            <person name="Steczkiewicz K."/>
            <person name="Drgas O."/>
            <person name="Orlowska M."/>
            <person name="Perlinska-Lenart U."/>
            <person name="Aleksandrzak-Piekarczyk T."/>
            <person name="Szatraj K."/>
            <person name="Zielenkiewicz U."/>
            <person name="Pilsyk S."/>
            <person name="Malc E."/>
            <person name="Mieczkowski P."/>
            <person name="Kruszewska J.S."/>
            <person name="Biernat P."/>
            <person name="Pawlowska J."/>
        </authorList>
    </citation>
    <scope>NUCLEOTIDE SEQUENCE</scope>
    <source>
        <strain evidence="16">WA0000051536</strain>
    </source>
</reference>
<keyword evidence="4" id="KW-0813">Transport</keyword>
<dbReference type="SFLD" id="SFLDS00052">
    <property type="entry name" value="Ferric_Reductase_Domain"/>
    <property type="match status" value="1"/>
</dbReference>
<evidence type="ECO:0000256" key="13">
    <source>
        <dbReference type="ARBA" id="ARBA00048483"/>
    </source>
</evidence>
<dbReference type="InterPro" id="IPR013121">
    <property type="entry name" value="Fe_red_NAD-bd_6"/>
</dbReference>
<dbReference type="SFLD" id="SFLDG01168">
    <property type="entry name" value="Ferric_reductase_subgroup_(FRE"/>
    <property type="match status" value="1"/>
</dbReference>
<feature type="transmembrane region" description="Helical" evidence="14">
    <location>
        <begin position="20"/>
        <end position="36"/>
    </location>
</feature>
<feature type="transmembrane region" description="Helical" evidence="14">
    <location>
        <begin position="127"/>
        <end position="153"/>
    </location>
</feature>
<keyword evidence="7" id="KW-0249">Electron transport</keyword>
<feature type="transmembrane region" description="Helical" evidence="14">
    <location>
        <begin position="200"/>
        <end position="220"/>
    </location>
</feature>
<dbReference type="SUPFAM" id="SSF63380">
    <property type="entry name" value="Riboflavin synthase domain-like"/>
    <property type="match status" value="1"/>
</dbReference>
<keyword evidence="17" id="KW-1185">Reference proteome</keyword>
<dbReference type="OrthoDB" id="167398at2759"/>
<dbReference type="InterPro" id="IPR051410">
    <property type="entry name" value="Ferric/Cupric_Reductase"/>
</dbReference>
<organism evidence="16 17">
    <name type="scientific">Umbelopsis vinacea</name>
    <dbReference type="NCBI Taxonomy" id="44442"/>
    <lineage>
        <taxon>Eukaryota</taxon>
        <taxon>Fungi</taxon>
        <taxon>Fungi incertae sedis</taxon>
        <taxon>Mucoromycota</taxon>
        <taxon>Mucoromycotina</taxon>
        <taxon>Umbelopsidomycetes</taxon>
        <taxon>Umbelopsidales</taxon>
        <taxon>Umbelopsidaceae</taxon>
        <taxon>Umbelopsis</taxon>
    </lineage>
</organism>
<dbReference type="InterPro" id="IPR013130">
    <property type="entry name" value="Fe3_Rdtase_TM_dom"/>
</dbReference>
<sequence length="531" mass="59154">MDMSNMSMDSTPDNVNTPYGAAFCGVLAGFIALLTLRRTTLAAIRSFNKRSYYRKLGKEEQITNKPKNSIYHKLENLIINKFSWTPYLGSYTLLPPLGGILIACALVSTIVPLLLLNVDLKLNSDRAGFISLAMIPFIFATTGKSSALVLLTGISHVQLNYMHRLLGTAIMATTTVHMSYMLTAWWPFPSFYRSQVATPKVHYGLVAYSSLCFIFFFSLYPIRRYCYGLFVSTHFLFLVFIIAAGHHTPYGMRYIATGIILYIINVLAGWFVNTYLTRARVHILEGECTRLVINSDMKHEAGQHVYICIPKISPFEWHPFTITSASKDTDCVELHAKVAGNYTRHLNSFQDGDEITLFVAGPYGSGSSNLGSHESSIIIAGGSGITFAIRHLKELADLSLEPSMSTTQSVTFAWCVRQPEHLSWFEDDIADCLQSFKESGVSVSVDLYISRPDPDQTCQSKLAYDNRVQYHVGQRVIPRQLIRDAAHNESAGIGIYVCGPSSLNSCAANAVACFSSLNKANIDFRREAFEY</sequence>
<dbReference type="Pfam" id="PF08030">
    <property type="entry name" value="NAD_binding_6"/>
    <property type="match status" value="1"/>
</dbReference>
<dbReference type="InterPro" id="IPR039261">
    <property type="entry name" value="FNR_nucleotide-bd"/>
</dbReference>
<dbReference type="InterPro" id="IPR017938">
    <property type="entry name" value="Riboflavin_synthase-like_b-brl"/>
</dbReference>
<comment type="similarity">
    <text evidence="2">Belongs to the ferric reductase (FRE) family.</text>
</comment>
<feature type="transmembrane region" description="Helical" evidence="14">
    <location>
        <begin position="252"/>
        <end position="272"/>
    </location>
</feature>
<gene>
    <name evidence="16" type="ORF">INT44_008696</name>
</gene>
<feature type="domain" description="FAD-binding FR-type" evidence="15">
    <location>
        <begin position="268"/>
        <end position="369"/>
    </location>
</feature>
<dbReference type="SUPFAM" id="SSF52343">
    <property type="entry name" value="Ferredoxin reductase-like, C-terminal NADP-linked domain"/>
    <property type="match status" value="1"/>
</dbReference>
<dbReference type="EC" id="1.16.1.9" evidence="3"/>
<feature type="transmembrane region" description="Helical" evidence="14">
    <location>
        <begin position="227"/>
        <end position="246"/>
    </location>
</feature>
<dbReference type="GO" id="GO:0015677">
    <property type="term" value="P:copper ion import"/>
    <property type="evidence" value="ECO:0007669"/>
    <property type="project" value="TreeGrafter"/>
</dbReference>
<dbReference type="Gene3D" id="2.40.30.10">
    <property type="entry name" value="Translation factors"/>
    <property type="match status" value="1"/>
</dbReference>
<dbReference type="GO" id="GO:0052851">
    <property type="term" value="F:ferric-chelate reductase (NADPH) activity"/>
    <property type="evidence" value="ECO:0007669"/>
    <property type="project" value="UniProtKB-EC"/>
</dbReference>
<evidence type="ECO:0000256" key="1">
    <source>
        <dbReference type="ARBA" id="ARBA00004651"/>
    </source>
</evidence>
<dbReference type="Proteomes" id="UP000612746">
    <property type="component" value="Unassembled WGS sequence"/>
</dbReference>
<dbReference type="Pfam" id="PF01794">
    <property type="entry name" value="Ferric_reduct"/>
    <property type="match status" value="1"/>
</dbReference>
<keyword evidence="6 14" id="KW-0812">Transmembrane</keyword>
<dbReference type="InterPro" id="IPR017927">
    <property type="entry name" value="FAD-bd_FR_type"/>
</dbReference>
<evidence type="ECO:0000256" key="11">
    <source>
        <dbReference type="ARBA" id="ARBA00023136"/>
    </source>
</evidence>
<dbReference type="PROSITE" id="PS51384">
    <property type="entry name" value="FAD_FR"/>
    <property type="match status" value="1"/>
</dbReference>
<evidence type="ECO:0000256" key="12">
    <source>
        <dbReference type="ARBA" id="ARBA00023180"/>
    </source>
</evidence>
<evidence type="ECO:0000256" key="2">
    <source>
        <dbReference type="ARBA" id="ARBA00006278"/>
    </source>
</evidence>
<evidence type="ECO:0000256" key="6">
    <source>
        <dbReference type="ARBA" id="ARBA00022692"/>
    </source>
</evidence>
<evidence type="ECO:0000256" key="14">
    <source>
        <dbReference type="SAM" id="Phobius"/>
    </source>
</evidence>
<name>A0A8H7UG74_9FUNG</name>
<dbReference type="GO" id="GO:0005886">
    <property type="term" value="C:plasma membrane"/>
    <property type="evidence" value="ECO:0007669"/>
    <property type="project" value="UniProtKB-SubCell"/>
</dbReference>
<feature type="transmembrane region" description="Helical" evidence="14">
    <location>
        <begin position="91"/>
        <end position="115"/>
    </location>
</feature>
<evidence type="ECO:0000256" key="9">
    <source>
        <dbReference type="ARBA" id="ARBA00023002"/>
    </source>
</evidence>
<evidence type="ECO:0000313" key="17">
    <source>
        <dbReference type="Proteomes" id="UP000612746"/>
    </source>
</evidence>
<protein>
    <recommendedName>
        <fullName evidence="3">ferric-chelate reductase (NADPH)</fullName>
        <ecNumber evidence="3">1.16.1.9</ecNumber>
    </recommendedName>
</protein>
<dbReference type="Pfam" id="PF08022">
    <property type="entry name" value="FAD_binding_8"/>
    <property type="match status" value="1"/>
</dbReference>
<evidence type="ECO:0000256" key="5">
    <source>
        <dbReference type="ARBA" id="ARBA00022475"/>
    </source>
</evidence>
<comment type="subcellular location">
    <subcellularLocation>
        <location evidence="1">Cell membrane</location>
        <topology evidence="1">Multi-pass membrane protein</topology>
    </subcellularLocation>
</comment>
<dbReference type="CDD" id="cd06186">
    <property type="entry name" value="NOX_Duox_like_FAD_NADP"/>
    <property type="match status" value="1"/>
</dbReference>
<comment type="catalytic activity">
    <reaction evidence="13">
        <text>2 a Fe(II)-siderophore + NADP(+) + H(+) = 2 a Fe(III)-siderophore + NADPH</text>
        <dbReference type="Rhea" id="RHEA:28795"/>
        <dbReference type="Rhea" id="RHEA-COMP:11342"/>
        <dbReference type="Rhea" id="RHEA-COMP:11344"/>
        <dbReference type="ChEBI" id="CHEBI:15378"/>
        <dbReference type="ChEBI" id="CHEBI:29033"/>
        <dbReference type="ChEBI" id="CHEBI:29034"/>
        <dbReference type="ChEBI" id="CHEBI:57783"/>
        <dbReference type="ChEBI" id="CHEBI:58349"/>
        <dbReference type="EC" id="1.16.1.9"/>
    </reaction>
</comment>
<dbReference type="AlphaFoldDB" id="A0A8H7UG74"/>
<evidence type="ECO:0000256" key="7">
    <source>
        <dbReference type="ARBA" id="ARBA00022982"/>
    </source>
</evidence>
<evidence type="ECO:0000256" key="10">
    <source>
        <dbReference type="ARBA" id="ARBA00023065"/>
    </source>
</evidence>
<comment type="caution">
    <text evidence="16">The sequence shown here is derived from an EMBL/GenBank/DDBJ whole genome shotgun (WGS) entry which is preliminary data.</text>
</comment>
<dbReference type="PANTHER" id="PTHR32361">
    <property type="entry name" value="FERRIC/CUPRIC REDUCTASE TRANSMEMBRANE COMPONENT"/>
    <property type="match status" value="1"/>
</dbReference>
<evidence type="ECO:0000256" key="3">
    <source>
        <dbReference type="ARBA" id="ARBA00012668"/>
    </source>
</evidence>
<keyword evidence="11 14" id="KW-0472">Membrane</keyword>
<keyword evidence="5" id="KW-1003">Cell membrane</keyword>
<dbReference type="GO" id="GO:0006879">
    <property type="term" value="P:intracellular iron ion homeostasis"/>
    <property type="evidence" value="ECO:0007669"/>
    <property type="project" value="TreeGrafter"/>
</dbReference>
<dbReference type="InterPro" id="IPR013112">
    <property type="entry name" value="FAD-bd_8"/>
</dbReference>
<dbReference type="PANTHER" id="PTHR32361:SF9">
    <property type="entry name" value="FERRIC REDUCTASE TRANSMEMBRANE COMPONENT 3-RELATED"/>
    <property type="match status" value="1"/>
</dbReference>
<evidence type="ECO:0000259" key="15">
    <source>
        <dbReference type="PROSITE" id="PS51384"/>
    </source>
</evidence>
<accession>A0A8H7UG74</accession>
<evidence type="ECO:0000256" key="4">
    <source>
        <dbReference type="ARBA" id="ARBA00022448"/>
    </source>
</evidence>
<proteinExistence type="inferred from homology"/>
<dbReference type="GO" id="GO:0006826">
    <property type="term" value="P:iron ion transport"/>
    <property type="evidence" value="ECO:0007669"/>
    <property type="project" value="TreeGrafter"/>
</dbReference>
<keyword evidence="9" id="KW-0560">Oxidoreductase</keyword>
<keyword evidence="8 14" id="KW-1133">Transmembrane helix</keyword>
<keyword evidence="12" id="KW-0325">Glycoprotein</keyword>
<dbReference type="EMBL" id="JAEPRA010000008">
    <property type="protein sequence ID" value="KAG2181880.1"/>
    <property type="molecule type" value="Genomic_DNA"/>
</dbReference>
<feature type="transmembrane region" description="Helical" evidence="14">
    <location>
        <begin position="165"/>
        <end position="188"/>
    </location>
</feature>
<evidence type="ECO:0000256" key="8">
    <source>
        <dbReference type="ARBA" id="ARBA00022989"/>
    </source>
</evidence>